<dbReference type="CDD" id="cd07723">
    <property type="entry name" value="hydroxyacylglutathione_hydrolase_MBL-fold"/>
    <property type="match status" value="1"/>
</dbReference>
<feature type="binding site" evidence="7">
    <location>
        <position position="57"/>
    </location>
    <ligand>
        <name>Zn(2+)</name>
        <dbReference type="ChEBI" id="CHEBI:29105"/>
        <label>2</label>
    </ligand>
</feature>
<dbReference type="PANTHER" id="PTHR43705">
    <property type="entry name" value="HYDROXYACYLGLUTATHIONE HYDROLASE"/>
    <property type="match status" value="1"/>
</dbReference>
<dbReference type="GO" id="GO:0017001">
    <property type="term" value="P:antibiotic catabolic process"/>
    <property type="evidence" value="ECO:0007669"/>
    <property type="project" value="InterPro"/>
</dbReference>
<dbReference type="GO" id="GO:0004416">
    <property type="term" value="F:hydroxyacylglutathione hydrolase activity"/>
    <property type="evidence" value="ECO:0007669"/>
    <property type="project" value="UniProtKB-UniRule"/>
</dbReference>
<dbReference type="RefSeq" id="WP_091814609.1">
    <property type="nucleotide sequence ID" value="NZ_FOCW01000001.1"/>
</dbReference>
<feature type="binding site" evidence="7">
    <location>
        <position position="52"/>
    </location>
    <ligand>
        <name>Zn(2+)</name>
        <dbReference type="ChEBI" id="CHEBI:29105"/>
        <label>1</label>
    </ligand>
</feature>
<dbReference type="HAMAP" id="MF_01374">
    <property type="entry name" value="Glyoxalase_2"/>
    <property type="match status" value="1"/>
</dbReference>
<protein>
    <recommendedName>
        <fullName evidence="7">Hydroxyacylglutathione hydrolase</fullName>
        <ecNumber evidence="7">3.1.2.6</ecNumber>
    </recommendedName>
    <alternativeName>
        <fullName evidence="7">Glyoxalase II</fullName>
        <shortName evidence="7">Glx II</shortName>
    </alternativeName>
</protein>
<dbReference type="Gene3D" id="3.60.15.10">
    <property type="entry name" value="Ribonuclease Z/Hydroxyacylglutathione hydrolase-like"/>
    <property type="match status" value="1"/>
</dbReference>
<dbReference type="UniPathway" id="UPA00619">
    <property type="reaction ID" value="UER00676"/>
</dbReference>
<dbReference type="SMART" id="SM00849">
    <property type="entry name" value="Lactamase_B"/>
    <property type="match status" value="1"/>
</dbReference>
<feature type="binding site" evidence="7">
    <location>
        <position position="181"/>
    </location>
    <ligand>
        <name>Zn(2+)</name>
        <dbReference type="ChEBI" id="CHEBI:29105"/>
        <label>2</label>
    </ligand>
</feature>
<evidence type="ECO:0000259" key="8">
    <source>
        <dbReference type="SMART" id="SM00849"/>
    </source>
</evidence>
<dbReference type="EC" id="3.1.2.6" evidence="7"/>
<evidence type="ECO:0000313" key="9">
    <source>
        <dbReference type="EMBL" id="SEN29550.1"/>
    </source>
</evidence>
<gene>
    <name evidence="7" type="primary">gloB</name>
    <name evidence="9" type="ORF">SAMN02745977_01011</name>
</gene>
<organism evidence="9 10">
    <name type="scientific">Brachymonas denitrificans DSM 15123</name>
    <dbReference type="NCBI Taxonomy" id="1121117"/>
    <lineage>
        <taxon>Bacteria</taxon>
        <taxon>Pseudomonadati</taxon>
        <taxon>Pseudomonadota</taxon>
        <taxon>Betaproteobacteria</taxon>
        <taxon>Burkholderiales</taxon>
        <taxon>Comamonadaceae</taxon>
        <taxon>Brachymonas</taxon>
    </lineage>
</organism>
<comment type="cofactor">
    <cofactor evidence="7">
        <name>Zn(2+)</name>
        <dbReference type="ChEBI" id="CHEBI:29105"/>
    </cofactor>
    <text evidence="7">Binds 2 Zn(2+) ions per subunit.</text>
</comment>
<feature type="domain" description="Metallo-beta-lactamase" evidence="8">
    <location>
        <begin position="11"/>
        <end position="181"/>
    </location>
</feature>
<keyword evidence="5 7" id="KW-0378">Hydrolase</keyword>
<dbReference type="Proteomes" id="UP000199531">
    <property type="component" value="Unassembled WGS sequence"/>
</dbReference>
<dbReference type="PROSITE" id="PS00743">
    <property type="entry name" value="BETA_LACTAMASE_B_1"/>
    <property type="match status" value="1"/>
</dbReference>
<dbReference type="EMBL" id="FOCW01000001">
    <property type="protein sequence ID" value="SEN29550.1"/>
    <property type="molecule type" value="Genomic_DNA"/>
</dbReference>
<accession>A0A1H8FDA5</accession>
<comment type="function">
    <text evidence="7">Thiolesterase that catalyzes the hydrolysis of S-D-lactoyl-glutathione to form glutathione and D-lactic acid.</text>
</comment>
<dbReference type="SUPFAM" id="SSF56281">
    <property type="entry name" value="Metallo-hydrolase/oxidoreductase"/>
    <property type="match status" value="1"/>
</dbReference>
<feature type="binding site" evidence="7">
    <location>
        <position position="54"/>
    </location>
    <ligand>
        <name>Zn(2+)</name>
        <dbReference type="ChEBI" id="CHEBI:29105"/>
        <label>1</label>
    </ligand>
</feature>
<dbReference type="InterPro" id="IPR001018">
    <property type="entry name" value="Beta-lactamase_class-B_CS"/>
</dbReference>
<dbReference type="STRING" id="1121117.SAMN02745977_01011"/>
<dbReference type="NCBIfam" id="TIGR03413">
    <property type="entry name" value="GSH_gloB"/>
    <property type="match status" value="1"/>
</dbReference>
<dbReference type="OrthoDB" id="9802248at2"/>
<keyword evidence="4 7" id="KW-0479">Metal-binding</keyword>
<dbReference type="InterPro" id="IPR035680">
    <property type="entry name" value="Clx_II_MBL"/>
</dbReference>
<name>A0A1H8FDA5_9BURK</name>
<dbReference type="GO" id="GO:0019243">
    <property type="term" value="P:methylglyoxal catabolic process to D-lactate via S-lactoyl-glutathione"/>
    <property type="evidence" value="ECO:0007669"/>
    <property type="project" value="UniProtKB-UniRule"/>
</dbReference>
<feature type="binding site" evidence="7">
    <location>
        <position position="143"/>
    </location>
    <ligand>
        <name>Zn(2+)</name>
        <dbReference type="ChEBI" id="CHEBI:29105"/>
        <label>1</label>
    </ligand>
</feature>
<comment type="pathway">
    <text evidence="2 7">Secondary metabolite metabolism; methylglyoxal degradation; (R)-lactate from methylglyoxal: step 2/2.</text>
</comment>
<feature type="binding site" evidence="7">
    <location>
        <position position="143"/>
    </location>
    <ligand>
        <name>Zn(2+)</name>
        <dbReference type="ChEBI" id="CHEBI:29105"/>
        <label>2</label>
    </ligand>
</feature>
<sequence>MNLVPLPVLNDNYIWILHDGASALVVDPAVSEPVVAALQQQGLRLDAILITHHHADHVGGLDALYQACGHSGTQVYLPVADGLSAGQFPSVPQQAMHWVSGGDTVAALGVDFQVLDIPGHTAGHVGYFAAAPAGQQPILFCGDTLFSGGCGRLFEGTPAQMHHSLSLLAALPAATRVCCAHEYTLSNLRFAAAVEAGNSDLQAYTHHCEALRAQGVPTVPSTIGQELAINPFLRVHEPAVQQAALQQDAAATDPVQVFAVLREWKNRF</sequence>
<keyword evidence="10" id="KW-1185">Reference proteome</keyword>
<evidence type="ECO:0000313" key="10">
    <source>
        <dbReference type="Proteomes" id="UP000199531"/>
    </source>
</evidence>
<evidence type="ECO:0000256" key="2">
    <source>
        <dbReference type="ARBA" id="ARBA00004963"/>
    </source>
</evidence>
<comment type="similarity">
    <text evidence="3 7">Belongs to the metallo-beta-lactamase superfamily. Glyoxalase II family.</text>
</comment>
<evidence type="ECO:0000256" key="3">
    <source>
        <dbReference type="ARBA" id="ARBA00006759"/>
    </source>
</evidence>
<evidence type="ECO:0000256" key="7">
    <source>
        <dbReference type="HAMAP-Rule" id="MF_01374"/>
    </source>
</evidence>
<keyword evidence="6 7" id="KW-0862">Zinc</keyword>
<comment type="subunit">
    <text evidence="7">Monomer.</text>
</comment>
<dbReference type="Pfam" id="PF16123">
    <property type="entry name" value="HAGH_C"/>
    <property type="match status" value="1"/>
</dbReference>
<proteinExistence type="inferred from homology"/>
<evidence type="ECO:0000256" key="1">
    <source>
        <dbReference type="ARBA" id="ARBA00001623"/>
    </source>
</evidence>
<dbReference type="InterPro" id="IPR001279">
    <property type="entry name" value="Metallo-B-lactamas"/>
</dbReference>
<dbReference type="InterPro" id="IPR036866">
    <property type="entry name" value="RibonucZ/Hydroxyglut_hydro"/>
</dbReference>
<dbReference type="InterPro" id="IPR050110">
    <property type="entry name" value="Glyoxalase_II_hydrolase"/>
</dbReference>
<dbReference type="GO" id="GO:0008800">
    <property type="term" value="F:beta-lactamase activity"/>
    <property type="evidence" value="ECO:0007669"/>
    <property type="project" value="InterPro"/>
</dbReference>
<dbReference type="GO" id="GO:0008270">
    <property type="term" value="F:zinc ion binding"/>
    <property type="evidence" value="ECO:0007669"/>
    <property type="project" value="InterPro"/>
</dbReference>
<dbReference type="PANTHER" id="PTHR43705:SF1">
    <property type="entry name" value="HYDROXYACYLGLUTATHIONE HYDROLASE GLOB"/>
    <property type="match status" value="1"/>
</dbReference>
<reference evidence="9 10" key="1">
    <citation type="submission" date="2016-10" db="EMBL/GenBank/DDBJ databases">
        <authorList>
            <person name="de Groot N.N."/>
        </authorList>
    </citation>
    <scope>NUCLEOTIDE SEQUENCE [LARGE SCALE GENOMIC DNA]</scope>
    <source>
        <strain evidence="9 10">DSM 15123</strain>
    </source>
</reference>
<feature type="binding site" evidence="7">
    <location>
        <position position="120"/>
    </location>
    <ligand>
        <name>Zn(2+)</name>
        <dbReference type="ChEBI" id="CHEBI:29105"/>
        <label>1</label>
    </ligand>
</feature>
<dbReference type="AlphaFoldDB" id="A0A1H8FDA5"/>
<evidence type="ECO:0000256" key="4">
    <source>
        <dbReference type="ARBA" id="ARBA00022723"/>
    </source>
</evidence>
<evidence type="ECO:0000256" key="5">
    <source>
        <dbReference type="ARBA" id="ARBA00022801"/>
    </source>
</evidence>
<dbReference type="Pfam" id="PF00753">
    <property type="entry name" value="Lactamase_B"/>
    <property type="match status" value="1"/>
</dbReference>
<dbReference type="InterPro" id="IPR032282">
    <property type="entry name" value="HAGH_C"/>
</dbReference>
<feature type="binding site" evidence="7">
    <location>
        <position position="56"/>
    </location>
    <ligand>
        <name>Zn(2+)</name>
        <dbReference type="ChEBI" id="CHEBI:29105"/>
        <label>2</label>
    </ligand>
</feature>
<comment type="catalytic activity">
    <reaction evidence="1 7">
        <text>an S-(2-hydroxyacyl)glutathione + H2O = a 2-hydroxy carboxylate + glutathione + H(+)</text>
        <dbReference type="Rhea" id="RHEA:21864"/>
        <dbReference type="ChEBI" id="CHEBI:15377"/>
        <dbReference type="ChEBI" id="CHEBI:15378"/>
        <dbReference type="ChEBI" id="CHEBI:57925"/>
        <dbReference type="ChEBI" id="CHEBI:58896"/>
        <dbReference type="ChEBI" id="CHEBI:71261"/>
        <dbReference type="EC" id="3.1.2.6"/>
    </reaction>
</comment>
<dbReference type="InterPro" id="IPR017782">
    <property type="entry name" value="Hydroxyacylglutathione_Hdrlase"/>
</dbReference>
<dbReference type="PIRSF" id="PIRSF005457">
    <property type="entry name" value="Glx"/>
    <property type="match status" value="1"/>
</dbReference>
<evidence type="ECO:0000256" key="6">
    <source>
        <dbReference type="ARBA" id="ARBA00022833"/>
    </source>
</evidence>